<organism evidence="2 3">
    <name type="scientific">Macrolepiota fuliginosa MF-IS2</name>
    <dbReference type="NCBI Taxonomy" id="1400762"/>
    <lineage>
        <taxon>Eukaryota</taxon>
        <taxon>Fungi</taxon>
        <taxon>Dikarya</taxon>
        <taxon>Basidiomycota</taxon>
        <taxon>Agaricomycotina</taxon>
        <taxon>Agaricomycetes</taxon>
        <taxon>Agaricomycetidae</taxon>
        <taxon>Agaricales</taxon>
        <taxon>Agaricineae</taxon>
        <taxon>Agaricaceae</taxon>
        <taxon>Macrolepiota</taxon>
    </lineage>
</organism>
<keyword evidence="3" id="KW-1185">Reference proteome</keyword>
<reference evidence="2" key="1">
    <citation type="submission" date="2020-11" db="EMBL/GenBank/DDBJ databases">
        <authorList>
            <consortium name="DOE Joint Genome Institute"/>
            <person name="Ahrendt S."/>
            <person name="Riley R."/>
            <person name="Andreopoulos W."/>
            <person name="Labutti K."/>
            <person name="Pangilinan J."/>
            <person name="Ruiz-Duenas F.J."/>
            <person name="Barrasa J.M."/>
            <person name="Sanchez-Garcia M."/>
            <person name="Camarero S."/>
            <person name="Miyauchi S."/>
            <person name="Serrano A."/>
            <person name="Linde D."/>
            <person name="Babiker R."/>
            <person name="Drula E."/>
            <person name="Ayuso-Fernandez I."/>
            <person name="Pacheco R."/>
            <person name="Padilla G."/>
            <person name="Ferreira P."/>
            <person name="Barriuso J."/>
            <person name="Kellner H."/>
            <person name="Castanera R."/>
            <person name="Alfaro M."/>
            <person name="Ramirez L."/>
            <person name="Pisabarro A.G."/>
            <person name="Kuo A."/>
            <person name="Tritt A."/>
            <person name="Lipzen A."/>
            <person name="He G."/>
            <person name="Yan M."/>
            <person name="Ng V."/>
            <person name="Cullen D."/>
            <person name="Martin F."/>
            <person name="Rosso M.-N."/>
            <person name="Henrissat B."/>
            <person name="Hibbett D."/>
            <person name="Martinez A.T."/>
            <person name="Grigoriev I.V."/>
        </authorList>
    </citation>
    <scope>NUCLEOTIDE SEQUENCE</scope>
    <source>
        <strain evidence="2">MF-IS2</strain>
    </source>
</reference>
<comment type="caution">
    <text evidence="2">The sequence shown here is derived from an EMBL/GenBank/DDBJ whole genome shotgun (WGS) entry which is preliminary data.</text>
</comment>
<sequence length="103" mass="11859">MEFAIIRVEVIRVAGWHTTGFGLGCILSPLYSSLVRHRCVVQHIHLARDHARPQDEPLVRDRPRILVHFFPSFHSLTFLLYSYSSLHTLVLIGATAYFYVDLP</sequence>
<proteinExistence type="predicted"/>
<dbReference type="Proteomes" id="UP000807342">
    <property type="component" value="Unassembled WGS sequence"/>
</dbReference>
<feature type="transmembrane region" description="Helical" evidence="1">
    <location>
        <begin position="78"/>
        <end position="100"/>
    </location>
</feature>
<keyword evidence="1" id="KW-0812">Transmembrane</keyword>
<dbReference type="EMBL" id="MU151172">
    <property type="protein sequence ID" value="KAF9448124.1"/>
    <property type="molecule type" value="Genomic_DNA"/>
</dbReference>
<evidence type="ECO:0000313" key="2">
    <source>
        <dbReference type="EMBL" id="KAF9448124.1"/>
    </source>
</evidence>
<evidence type="ECO:0000313" key="3">
    <source>
        <dbReference type="Proteomes" id="UP000807342"/>
    </source>
</evidence>
<dbReference type="PROSITE" id="PS51257">
    <property type="entry name" value="PROKAR_LIPOPROTEIN"/>
    <property type="match status" value="1"/>
</dbReference>
<protein>
    <submittedName>
        <fullName evidence="2">Uncharacterized protein</fullName>
    </submittedName>
</protein>
<feature type="non-terminal residue" evidence="2">
    <location>
        <position position="103"/>
    </location>
</feature>
<dbReference type="AlphaFoldDB" id="A0A9P5XD53"/>
<keyword evidence="1" id="KW-0472">Membrane</keyword>
<evidence type="ECO:0000256" key="1">
    <source>
        <dbReference type="SAM" id="Phobius"/>
    </source>
</evidence>
<accession>A0A9P5XD53</accession>
<name>A0A9P5XD53_9AGAR</name>
<keyword evidence="1" id="KW-1133">Transmembrane helix</keyword>
<gene>
    <name evidence="2" type="ORF">P691DRAFT_801296</name>
</gene>